<keyword evidence="1" id="KW-0812">Transmembrane</keyword>
<keyword evidence="1" id="KW-1133">Transmembrane helix</keyword>
<gene>
    <name evidence="2" type="ORF">N864_02875</name>
</gene>
<comment type="caution">
    <text evidence="2">The sequence shown here is derived from an EMBL/GenBank/DDBJ whole genome shotgun (WGS) entry which is preliminary data.</text>
</comment>
<protein>
    <submittedName>
        <fullName evidence="2">Uncharacterized protein</fullName>
    </submittedName>
</protein>
<reference evidence="3" key="1">
    <citation type="submission" date="2013-08" db="EMBL/GenBank/DDBJ databases">
        <title>Intrasporangium oryzae NRRL B-24470.</title>
        <authorList>
            <person name="Liu H."/>
            <person name="Wang G."/>
        </authorList>
    </citation>
    <scope>NUCLEOTIDE SEQUENCE [LARGE SCALE GENOMIC DNA]</scope>
    <source>
        <strain evidence="3">Q5-1</strain>
    </source>
</reference>
<evidence type="ECO:0000256" key="1">
    <source>
        <dbReference type="SAM" id="Phobius"/>
    </source>
</evidence>
<keyword evidence="1" id="KW-0472">Membrane</keyword>
<dbReference type="AlphaFoldDB" id="W9GPA2"/>
<accession>W9GPA2</accession>
<feature type="transmembrane region" description="Helical" evidence="1">
    <location>
        <begin position="43"/>
        <end position="61"/>
    </location>
</feature>
<name>W9GPA2_9MICO</name>
<proteinExistence type="predicted"/>
<dbReference type="RefSeq" id="WP_034716952.1">
    <property type="nucleotide sequence ID" value="NZ_AWQS01000092.1"/>
</dbReference>
<organism evidence="2 3">
    <name type="scientific">Intrasporangium chromatireducens Q5-1</name>
    <dbReference type="NCBI Taxonomy" id="584657"/>
    <lineage>
        <taxon>Bacteria</taxon>
        <taxon>Bacillati</taxon>
        <taxon>Actinomycetota</taxon>
        <taxon>Actinomycetes</taxon>
        <taxon>Micrococcales</taxon>
        <taxon>Intrasporangiaceae</taxon>
        <taxon>Intrasporangium</taxon>
    </lineage>
</organism>
<dbReference type="EMBL" id="AWQS01000092">
    <property type="protein sequence ID" value="EWT05719.1"/>
    <property type="molecule type" value="Genomic_DNA"/>
</dbReference>
<evidence type="ECO:0000313" key="3">
    <source>
        <dbReference type="Proteomes" id="UP000019494"/>
    </source>
</evidence>
<feature type="transmembrane region" description="Helical" evidence="1">
    <location>
        <begin position="105"/>
        <end position="126"/>
    </location>
</feature>
<sequence length="151" mass="16047">MTRFLGLWHVLLLGLGAWALWWTASPFDGGPVFYFGVADTLTLGLPALGCAIVGGPLEGLLEGRGHRVTAAVATVAVSLPALFVGLMYADLSGDQTPPVIAQARWYAFLMPACVLALYHALVWRIATFTASRVAARHYPRKARPGGRTAGA</sequence>
<evidence type="ECO:0000313" key="2">
    <source>
        <dbReference type="EMBL" id="EWT05719.1"/>
    </source>
</evidence>
<dbReference type="Proteomes" id="UP000019494">
    <property type="component" value="Unassembled WGS sequence"/>
</dbReference>
<feature type="transmembrane region" description="Helical" evidence="1">
    <location>
        <begin position="68"/>
        <end position="89"/>
    </location>
</feature>
<keyword evidence="3" id="KW-1185">Reference proteome</keyword>